<evidence type="ECO:0000256" key="2">
    <source>
        <dbReference type="ARBA" id="ARBA00044802"/>
    </source>
</evidence>
<feature type="domain" description="SUZ-C" evidence="5">
    <location>
        <begin position="97"/>
        <end position="144"/>
    </location>
</feature>
<gene>
    <name evidence="6" type="ORF">PYX00_010373</name>
</gene>
<dbReference type="Pfam" id="PF12901">
    <property type="entry name" value="SUZ-C"/>
    <property type="match status" value="1"/>
</dbReference>
<dbReference type="PANTHER" id="PTHR31796">
    <property type="entry name" value="SUZ DOMAIN-CONTAINING PROTEIN 1"/>
    <property type="match status" value="1"/>
</dbReference>
<accession>A0AAW2HFG7</accession>
<dbReference type="InterPro" id="IPR024642">
    <property type="entry name" value="SUZ-C"/>
</dbReference>
<dbReference type="PROSITE" id="PS51938">
    <property type="entry name" value="SUZ_C"/>
    <property type="match status" value="1"/>
</dbReference>
<dbReference type="Pfam" id="PF12752">
    <property type="entry name" value="SUZ"/>
    <property type="match status" value="1"/>
</dbReference>
<evidence type="ECO:0000313" key="6">
    <source>
        <dbReference type="EMBL" id="KAL0268420.1"/>
    </source>
</evidence>
<feature type="compositionally biased region" description="Polar residues" evidence="3">
    <location>
        <begin position="11"/>
        <end position="20"/>
    </location>
</feature>
<reference evidence="6" key="1">
    <citation type="journal article" date="2024" name="Gigascience">
        <title>Chromosome-level genome of the poultry shaft louse Menopon gallinae provides insight into the host-switching and adaptive evolution of parasitic lice.</title>
        <authorList>
            <person name="Xu Y."/>
            <person name="Ma L."/>
            <person name="Liu S."/>
            <person name="Liang Y."/>
            <person name="Liu Q."/>
            <person name="He Z."/>
            <person name="Tian L."/>
            <person name="Duan Y."/>
            <person name="Cai W."/>
            <person name="Li H."/>
            <person name="Song F."/>
        </authorList>
    </citation>
    <scope>NUCLEOTIDE SEQUENCE</scope>
    <source>
        <strain evidence="6">Cailab_2023a</strain>
    </source>
</reference>
<feature type="region of interest" description="Disordered" evidence="3">
    <location>
        <begin position="1"/>
        <end position="20"/>
    </location>
</feature>
<protein>
    <recommendedName>
        <fullName evidence="2">SUZ RNA-binding domain-containing</fullName>
    </recommendedName>
</protein>
<feature type="domain" description="SUZ" evidence="4">
    <location>
        <begin position="19"/>
        <end position="96"/>
    </location>
</feature>
<comment type="caution">
    <text evidence="6">The sequence shown here is derived from an EMBL/GenBank/DDBJ whole genome shotgun (WGS) entry which is preliminary data.</text>
</comment>
<dbReference type="InterPro" id="IPR024771">
    <property type="entry name" value="SUZ"/>
</dbReference>
<evidence type="ECO:0000259" key="4">
    <source>
        <dbReference type="PROSITE" id="PS51673"/>
    </source>
</evidence>
<dbReference type="InterPro" id="IPR039228">
    <property type="entry name" value="SZRD1"/>
</dbReference>
<proteinExistence type="inferred from homology"/>
<dbReference type="EMBL" id="JARGDH010000005">
    <property type="protein sequence ID" value="KAL0268420.1"/>
    <property type="molecule type" value="Genomic_DNA"/>
</dbReference>
<evidence type="ECO:0000256" key="3">
    <source>
        <dbReference type="SAM" id="MobiDB-lite"/>
    </source>
</evidence>
<evidence type="ECO:0000259" key="5">
    <source>
        <dbReference type="PROSITE" id="PS51938"/>
    </source>
</evidence>
<sequence length="144" mass="16318">MIIDKTFPRKGTTSMKTTNGPIVIQGEDSIRTQYTTPEPSVKILKRPSRENKDEYANNDILIVNGDVKSNRQPVRTLQQRQLDYAEARLRILGEAKSPEDELDERLSKMNLNSASVMLLRPCDVVNIVRHPKGPDGTKGFNLKR</sequence>
<name>A0AAW2HFG7_9NEOP</name>
<dbReference type="AlphaFoldDB" id="A0AAW2HFG7"/>
<dbReference type="PANTHER" id="PTHR31796:SF2">
    <property type="entry name" value="SUZ DOMAIN-CONTAINING PROTEIN 1"/>
    <property type="match status" value="1"/>
</dbReference>
<dbReference type="PROSITE" id="PS51673">
    <property type="entry name" value="SUZ"/>
    <property type="match status" value="1"/>
</dbReference>
<organism evidence="6">
    <name type="scientific">Menopon gallinae</name>
    <name type="common">poultry shaft louse</name>
    <dbReference type="NCBI Taxonomy" id="328185"/>
    <lineage>
        <taxon>Eukaryota</taxon>
        <taxon>Metazoa</taxon>
        <taxon>Ecdysozoa</taxon>
        <taxon>Arthropoda</taxon>
        <taxon>Hexapoda</taxon>
        <taxon>Insecta</taxon>
        <taxon>Pterygota</taxon>
        <taxon>Neoptera</taxon>
        <taxon>Paraneoptera</taxon>
        <taxon>Psocodea</taxon>
        <taxon>Troctomorpha</taxon>
        <taxon>Phthiraptera</taxon>
        <taxon>Amblycera</taxon>
        <taxon>Menoponidae</taxon>
        <taxon>Menopon</taxon>
    </lineage>
</organism>
<comment type="similarity">
    <text evidence="1">Belongs to the SZRD1 family.</text>
</comment>
<evidence type="ECO:0000256" key="1">
    <source>
        <dbReference type="ARBA" id="ARBA00007124"/>
    </source>
</evidence>